<dbReference type="PANTHER" id="PTHR33191">
    <property type="entry name" value="RIPENING-RELATED PROTEIN 2-RELATED"/>
    <property type="match status" value="1"/>
</dbReference>
<organism evidence="6 7">
    <name type="scientific">Crotalaria pallida</name>
    <name type="common">Smooth rattlebox</name>
    <name type="synonym">Crotalaria striata</name>
    <dbReference type="NCBI Taxonomy" id="3830"/>
    <lineage>
        <taxon>Eukaryota</taxon>
        <taxon>Viridiplantae</taxon>
        <taxon>Streptophyta</taxon>
        <taxon>Embryophyta</taxon>
        <taxon>Tracheophyta</taxon>
        <taxon>Spermatophyta</taxon>
        <taxon>Magnoliopsida</taxon>
        <taxon>eudicotyledons</taxon>
        <taxon>Gunneridae</taxon>
        <taxon>Pentapetalae</taxon>
        <taxon>rosids</taxon>
        <taxon>fabids</taxon>
        <taxon>Fabales</taxon>
        <taxon>Fabaceae</taxon>
        <taxon>Papilionoideae</taxon>
        <taxon>50 kb inversion clade</taxon>
        <taxon>genistoids sensu lato</taxon>
        <taxon>core genistoids</taxon>
        <taxon>Crotalarieae</taxon>
        <taxon>Crotalaria</taxon>
    </lineage>
</organism>
<accession>A0AAN9FKC9</accession>
<evidence type="ECO:0000256" key="2">
    <source>
        <dbReference type="ARBA" id="ARBA00005592"/>
    </source>
</evidence>
<gene>
    <name evidence="6" type="ORF">RIF29_15575</name>
</gene>
<dbReference type="EMBL" id="JAYWIO010000003">
    <property type="protein sequence ID" value="KAK7274483.1"/>
    <property type="molecule type" value="Genomic_DNA"/>
</dbReference>
<evidence type="ECO:0000313" key="7">
    <source>
        <dbReference type="Proteomes" id="UP001372338"/>
    </source>
</evidence>
<dbReference type="GO" id="GO:0005576">
    <property type="term" value="C:extracellular region"/>
    <property type="evidence" value="ECO:0007669"/>
    <property type="project" value="UniProtKB-SubCell"/>
</dbReference>
<evidence type="ECO:0000313" key="6">
    <source>
        <dbReference type="EMBL" id="KAK7274483.1"/>
    </source>
</evidence>
<dbReference type="AlphaFoldDB" id="A0AAN9FKC9"/>
<feature type="signal peptide" evidence="5">
    <location>
        <begin position="1"/>
        <end position="28"/>
    </location>
</feature>
<name>A0AAN9FKC9_CROPI</name>
<sequence>MMTRIKIQSILFLVIVVLASLCVSSIEGAGTCRASGKIRGKKPHHGHCNRENDSECCEEGKQYSTFKCSPPVTKRTKGILTLNSFEKGGDGGGASACDNKFHKDSNPVVALSPGWFNHGKRCLKHINIFGNGREVKALVVDECDSTKGCDAQHDFQPPCSNNAIDASKAVWEALGVPKNKRGLLDIHCLMLDDQLLSSIFIQTYTTTKSRISSAYIL</sequence>
<dbReference type="SUPFAM" id="SSF50685">
    <property type="entry name" value="Barwin-like endoglucanases"/>
    <property type="match status" value="1"/>
</dbReference>
<comment type="subcellular location">
    <subcellularLocation>
        <location evidence="1">Secreted</location>
    </subcellularLocation>
</comment>
<evidence type="ECO:0000256" key="3">
    <source>
        <dbReference type="ARBA" id="ARBA00022525"/>
    </source>
</evidence>
<evidence type="ECO:0000256" key="5">
    <source>
        <dbReference type="SAM" id="SignalP"/>
    </source>
</evidence>
<dbReference type="Pfam" id="PF24300">
    <property type="entry name" value="KWL1"/>
    <property type="match status" value="1"/>
</dbReference>
<evidence type="ECO:0000256" key="1">
    <source>
        <dbReference type="ARBA" id="ARBA00004613"/>
    </source>
</evidence>
<keyword evidence="3" id="KW-0964">Secreted</keyword>
<dbReference type="Proteomes" id="UP001372338">
    <property type="component" value="Unassembled WGS sequence"/>
</dbReference>
<reference evidence="6 7" key="1">
    <citation type="submission" date="2024-01" db="EMBL/GenBank/DDBJ databases">
        <title>The genomes of 5 underutilized Papilionoideae crops provide insights into root nodulation and disease resistanc.</title>
        <authorList>
            <person name="Yuan L."/>
        </authorList>
    </citation>
    <scope>NUCLEOTIDE SEQUENCE [LARGE SCALE GENOMIC DNA]</scope>
    <source>
        <strain evidence="6">ZHUSHIDOU_FW_LH</strain>
        <tissue evidence="6">Leaf</tissue>
    </source>
</reference>
<evidence type="ECO:0008006" key="8">
    <source>
        <dbReference type="Google" id="ProtNLM"/>
    </source>
</evidence>
<dbReference type="InterPro" id="IPR036908">
    <property type="entry name" value="RlpA-like_sf"/>
</dbReference>
<dbReference type="InterPro" id="IPR039271">
    <property type="entry name" value="Kiwellin-like"/>
</dbReference>
<comment type="similarity">
    <text evidence="2">Belongs to the kiwellin family.</text>
</comment>
<dbReference type="PANTHER" id="PTHR33191:SF74">
    <property type="entry name" value="RIPENING RELATED PROTEIN FAMILY"/>
    <property type="match status" value="1"/>
</dbReference>
<keyword evidence="7" id="KW-1185">Reference proteome</keyword>
<proteinExistence type="inferred from homology"/>
<evidence type="ECO:0000256" key="4">
    <source>
        <dbReference type="ARBA" id="ARBA00022729"/>
    </source>
</evidence>
<keyword evidence="4 5" id="KW-0732">Signal</keyword>
<comment type="caution">
    <text evidence="6">The sequence shown here is derived from an EMBL/GenBank/DDBJ whole genome shotgun (WGS) entry which is preliminary data.</text>
</comment>
<feature type="chain" id="PRO_5043023216" description="Ripening-related protein 1" evidence="5">
    <location>
        <begin position="29"/>
        <end position="217"/>
    </location>
</feature>
<dbReference type="Gene3D" id="2.40.40.10">
    <property type="entry name" value="RlpA-like domain"/>
    <property type="match status" value="1"/>
</dbReference>
<protein>
    <recommendedName>
        <fullName evidence="8">Ripening-related protein 1</fullName>
    </recommendedName>
</protein>
<dbReference type="CDD" id="cd22270">
    <property type="entry name" value="DPBB_kiwellin-like"/>
    <property type="match status" value="1"/>
</dbReference>